<organism evidence="1 2">
    <name type="scientific">Acanthamoeba castellanii (strain ATCC 30010 / Neff)</name>
    <dbReference type="NCBI Taxonomy" id="1257118"/>
    <lineage>
        <taxon>Eukaryota</taxon>
        <taxon>Amoebozoa</taxon>
        <taxon>Discosea</taxon>
        <taxon>Longamoebia</taxon>
        <taxon>Centramoebida</taxon>
        <taxon>Acanthamoebidae</taxon>
        <taxon>Acanthamoeba</taxon>
    </lineage>
</organism>
<dbReference type="AlphaFoldDB" id="L8HK75"/>
<dbReference type="VEuPathDB" id="AmoebaDB:ACA1_027790"/>
<sequence length="265" mass="29425">MITIRSVTPRLATFSKPFARFGFVPIGGRSTAVQLRDGTVWVLASTPLDASTRAKLQEMGEVRYIVAPDVEHHLFLPQYAAEYPHAKVIGVEGLEAKHREVEFDGLYGRDPEGTEYGFEDEIQAQYFPTFTNRDVVFHHIDTKTLITADLLFNLPPNEQYAATPAGKATSRVPFLMTVVNRAKPSSWLHRAFLGAAGVGAGIPGVEKGGSKQERRHRFASDAAEVARWDFDRIVMCHGDVIESGGKEAWLSAFEKYLNKDGTPKF</sequence>
<dbReference type="PANTHER" id="PTHR33835:SF1">
    <property type="entry name" value="METALLO-BETA-LACTAMASE DOMAIN-CONTAINING PROTEIN"/>
    <property type="match status" value="1"/>
</dbReference>
<dbReference type="OMA" id="IFRDVMA"/>
<dbReference type="InterPro" id="IPR025638">
    <property type="entry name" value="DUF4336"/>
</dbReference>
<dbReference type="GeneID" id="14926666"/>
<dbReference type="OrthoDB" id="421671at2759"/>
<protein>
    <submittedName>
        <fullName evidence="1">Protein SEQ ID from patent family protein</fullName>
    </submittedName>
</protein>
<dbReference type="Proteomes" id="UP000011083">
    <property type="component" value="Unassembled WGS sequence"/>
</dbReference>
<dbReference type="InterPro" id="IPR036866">
    <property type="entry name" value="RibonucZ/Hydroxyglut_hydro"/>
</dbReference>
<reference evidence="1 2" key="1">
    <citation type="journal article" date="2013" name="Genome Biol.">
        <title>Genome of Acanthamoeba castellanii highlights extensive lateral gene transfer and early evolution of tyrosine kinase signaling.</title>
        <authorList>
            <person name="Clarke M."/>
            <person name="Lohan A.J."/>
            <person name="Liu B."/>
            <person name="Lagkouvardos I."/>
            <person name="Roy S."/>
            <person name="Zafar N."/>
            <person name="Bertelli C."/>
            <person name="Schilde C."/>
            <person name="Kianianmomeni A."/>
            <person name="Burglin T.R."/>
            <person name="Frech C."/>
            <person name="Turcotte B."/>
            <person name="Kopec K.O."/>
            <person name="Synnott J.M."/>
            <person name="Choo C."/>
            <person name="Paponov I."/>
            <person name="Finkler A."/>
            <person name="Soon Heng Tan C."/>
            <person name="Hutchins A.P."/>
            <person name="Weinmeier T."/>
            <person name="Rattei T."/>
            <person name="Chu J.S."/>
            <person name="Gimenez G."/>
            <person name="Irimia M."/>
            <person name="Rigden D.J."/>
            <person name="Fitzpatrick D.A."/>
            <person name="Lorenzo-Morales J."/>
            <person name="Bateman A."/>
            <person name="Chiu C.H."/>
            <person name="Tang P."/>
            <person name="Hegemann P."/>
            <person name="Fromm H."/>
            <person name="Raoult D."/>
            <person name="Greub G."/>
            <person name="Miranda-Saavedra D."/>
            <person name="Chen N."/>
            <person name="Nash P."/>
            <person name="Ginger M.L."/>
            <person name="Horn M."/>
            <person name="Schaap P."/>
            <person name="Caler L."/>
            <person name="Loftus B."/>
        </authorList>
    </citation>
    <scope>NUCLEOTIDE SEQUENCE [LARGE SCALE GENOMIC DNA]</scope>
    <source>
        <strain evidence="1 2">Neff</strain>
    </source>
</reference>
<dbReference type="EMBL" id="KB007801">
    <property type="protein sequence ID" value="ELR25602.1"/>
    <property type="molecule type" value="Genomic_DNA"/>
</dbReference>
<dbReference type="PANTHER" id="PTHR33835">
    <property type="entry name" value="YALI0C07656P"/>
    <property type="match status" value="1"/>
</dbReference>
<dbReference type="RefSeq" id="XP_004357711.1">
    <property type="nucleotide sequence ID" value="XM_004357654.1"/>
</dbReference>
<evidence type="ECO:0000313" key="1">
    <source>
        <dbReference type="EMBL" id="ELR25602.1"/>
    </source>
</evidence>
<dbReference type="SUPFAM" id="SSF56281">
    <property type="entry name" value="Metallo-hydrolase/oxidoreductase"/>
    <property type="match status" value="1"/>
</dbReference>
<gene>
    <name evidence="1" type="ORF">ACA1_027790</name>
</gene>
<dbReference type="KEGG" id="acan:ACA1_027790"/>
<keyword evidence="2" id="KW-1185">Reference proteome</keyword>
<name>L8HK75_ACACF</name>
<evidence type="ECO:0000313" key="2">
    <source>
        <dbReference type="Proteomes" id="UP000011083"/>
    </source>
</evidence>
<proteinExistence type="predicted"/>
<accession>L8HK75</accession>